<sequence length="52" mass="6145">MRKLTKESLFRIVSQKIKIVNPLNVSTEVILKEIQSDLLSELKQYKENKSKR</sequence>
<evidence type="ECO:0000313" key="1">
    <source>
        <dbReference type="EMBL" id="MCZ8536783.1"/>
    </source>
</evidence>
<protein>
    <submittedName>
        <fullName evidence="1">Uncharacterized protein</fullName>
    </submittedName>
</protein>
<dbReference type="Proteomes" id="UP001152173">
    <property type="component" value="Unassembled WGS sequence"/>
</dbReference>
<dbReference type="AlphaFoldDB" id="A0A9X3LEY0"/>
<organism evidence="1 2">
    <name type="scientific">Paenisporosarcina quisquiliarum</name>
    <dbReference type="NCBI Taxonomy" id="365346"/>
    <lineage>
        <taxon>Bacteria</taxon>
        <taxon>Bacillati</taxon>
        <taxon>Bacillota</taxon>
        <taxon>Bacilli</taxon>
        <taxon>Bacillales</taxon>
        <taxon>Caryophanaceae</taxon>
        <taxon>Paenisporosarcina</taxon>
    </lineage>
</organism>
<accession>A0A9X3LEY0</accession>
<comment type="caution">
    <text evidence="1">The sequence shown here is derived from an EMBL/GenBank/DDBJ whole genome shotgun (WGS) entry which is preliminary data.</text>
</comment>
<gene>
    <name evidence="1" type="ORF">M9R32_06280</name>
</gene>
<keyword evidence="2" id="KW-1185">Reference proteome</keyword>
<name>A0A9X3LEY0_9BACL</name>
<evidence type="ECO:0000313" key="2">
    <source>
        <dbReference type="Proteomes" id="UP001152173"/>
    </source>
</evidence>
<reference evidence="1" key="1">
    <citation type="submission" date="2022-05" db="EMBL/GenBank/DDBJ databases">
        <authorList>
            <person name="Colautti A."/>
            <person name="Iacumin L."/>
        </authorList>
    </citation>
    <scope>NUCLEOTIDE SEQUENCE</scope>
    <source>
        <strain evidence="1">SK 55</strain>
    </source>
</reference>
<dbReference type="RefSeq" id="WP_269925881.1">
    <property type="nucleotide sequence ID" value="NZ_JAMKBJ010000004.1"/>
</dbReference>
<dbReference type="EMBL" id="JAMKBJ010000004">
    <property type="protein sequence ID" value="MCZ8536783.1"/>
    <property type="molecule type" value="Genomic_DNA"/>
</dbReference>
<proteinExistence type="predicted"/>